<dbReference type="EMBL" id="CP045894">
    <property type="protein sequence ID" value="QQP54946.1"/>
    <property type="molecule type" value="Genomic_DNA"/>
</dbReference>
<protein>
    <submittedName>
        <fullName evidence="1">Carboxyterminal domain RNA polymerase II polypeptide A small phosphatase 1like</fullName>
    </submittedName>
</protein>
<name>A0A7T8KFH9_CALRO</name>
<evidence type="ECO:0000313" key="1">
    <source>
        <dbReference type="EMBL" id="QQP54946.1"/>
    </source>
</evidence>
<feature type="non-terminal residue" evidence="1">
    <location>
        <position position="1"/>
    </location>
</feature>
<dbReference type="AlphaFoldDB" id="A0A7T8KFH9"/>
<organism evidence="1 2">
    <name type="scientific">Caligus rogercresseyi</name>
    <name type="common">Sea louse</name>
    <dbReference type="NCBI Taxonomy" id="217165"/>
    <lineage>
        <taxon>Eukaryota</taxon>
        <taxon>Metazoa</taxon>
        <taxon>Ecdysozoa</taxon>
        <taxon>Arthropoda</taxon>
        <taxon>Crustacea</taxon>
        <taxon>Multicrustacea</taxon>
        <taxon>Hexanauplia</taxon>
        <taxon>Copepoda</taxon>
        <taxon>Siphonostomatoida</taxon>
        <taxon>Caligidae</taxon>
        <taxon>Caligus</taxon>
    </lineage>
</organism>
<reference evidence="2" key="1">
    <citation type="submission" date="2021-01" db="EMBL/GenBank/DDBJ databases">
        <title>Caligus Genome Assembly.</title>
        <authorList>
            <person name="Gallardo-Escarate C."/>
        </authorList>
    </citation>
    <scope>NUCLEOTIDE SEQUENCE [LARGE SCALE GENOMIC DNA]</scope>
</reference>
<sequence>DMNDRELLDLIPLLENLSKVESVFSILQANKTDSLLLDQNSIKKKENILM</sequence>
<proteinExistence type="predicted"/>
<accession>A0A7T8KFH9</accession>
<dbReference type="Proteomes" id="UP000595437">
    <property type="component" value="Chromosome 5"/>
</dbReference>
<evidence type="ECO:0000313" key="2">
    <source>
        <dbReference type="Proteomes" id="UP000595437"/>
    </source>
</evidence>
<gene>
    <name evidence="1" type="ORF">FKW44_007945</name>
</gene>
<keyword evidence="2" id="KW-1185">Reference proteome</keyword>